<dbReference type="VEuPathDB" id="VectorBase:GPPI022604"/>
<keyword evidence="3" id="KW-1185">Reference proteome</keyword>
<reference evidence="2" key="2">
    <citation type="submission" date="2020-05" db="UniProtKB">
        <authorList>
            <consortium name="EnsemblMetazoa"/>
        </authorList>
    </citation>
    <scope>IDENTIFICATION</scope>
    <source>
        <strain evidence="2">IAEA</strain>
    </source>
</reference>
<protein>
    <recommendedName>
        <fullName evidence="1">CHK kinase-like domain-containing protein</fullName>
    </recommendedName>
</protein>
<organism evidence="2 3">
    <name type="scientific">Glossina palpalis gambiensis</name>
    <dbReference type="NCBI Taxonomy" id="67801"/>
    <lineage>
        <taxon>Eukaryota</taxon>
        <taxon>Metazoa</taxon>
        <taxon>Ecdysozoa</taxon>
        <taxon>Arthropoda</taxon>
        <taxon>Hexapoda</taxon>
        <taxon>Insecta</taxon>
        <taxon>Pterygota</taxon>
        <taxon>Neoptera</taxon>
        <taxon>Endopterygota</taxon>
        <taxon>Diptera</taxon>
        <taxon>Brachycera</taxon>
        <taxon>Muscomorpha</taxon>
        <taxon>Hippoboscoidea</taxon>
        <taxon>Glossinidae</taxon>
        <taxon>Glossina</taxon>
    </lineage>
</organism>
<dbReference type="Pfam" id="PF02958">
    <property type="entry name" value="EcKL"/>
    <property type="match status" value="1"/>
</dbReference>
<dbReference type="PANTHER" id="PTHR11012:SF48">
    <property type="entry name" value="CHK KINASE-LIKE DOMAIN-CONTAINING PROTEIN-RELATED"/>
    <property type="match status" value="1"/>
</dbReference>
<dbReference type="SMART" id="SM00587">
    <property type="entry name" value="CHK"/>
    <property type="match status" value="1"/>
</dbReference>
<evidence type="ECO:0000313" key="3">
    <source>
        <dbReference type="Proteomes" id="UP000092460"/>
    </source>
</evidence>
<dbReference type="SUPFAM" id="SSF56112">
    <property type="entry name" value="Protein kinase-like (PK-like)"/>
    <property type="match status" value="1"/>
</dbReference>
<name>A0A1B0B8X8_9MUSC</name>
<evidence type="ECO:0000259" key="1">
    <source>
        <dbReference type="SMART" id="SM00587"/>
    </source>
</evidence>
<dbReference type="PANTHER" id="PTHR11012">
    <property type="entry name" value="PROTEIN KINASE-LIKE DOMAIN-CONTAINING"/>
    <property type="match status" value="1"/>
</dbReference>
<dbReference type="EMBL" id="JXJN01010104">
    <property type="status" value="NOT_ANNOTATED_CDS"/>
    <property type="molecule type" value="Genomic_DNA"/>
</dbReference>
<accession>A0A1B0B8X8</accession>
<dbReference type="InterPro" id="IPR004119">
    <property type="entry name" value="EcKL"/>
</dbReference>
<dbReference type="Gene3D" id="3.90.1200.10">
    <property type="match status" value="1"/>
</dbReference>
<sequence>MSISKLQDILSLDECLQIVSNDLDTKLIKEIKIINYEIKAADDLCGFMGEYFRLIVKAQIIINASEYSEKIFNYFIKSLPICNKLQRLHCESIGVLRKESGIYKNVLPNLQRYASKQLFAKCYLARDDLVVLEDLMQTDKCIRHLKSNEYNEKYYKLVLQYLAQLHVASMCWELRDKIDIQKDFGHILYEFELTVTNEWFRTGVRSILFLAQKHPQYQYKIAQDFIKEKLCELLENLDEFINASSSLQNVFCHRDVWGENIFFQYDDKCTSEPITCLLVDFSSARYCPPAIDILYFLYNNLSSNEEERVELLKILLDFYYKSLSEFARNLNLNLDTYTRKHFDEDCQRALLPVLVQRAICEPLMKLPEGWAQKMRDEESATYDHYMNVDRTEMFLRVSQLDKNYWNLILKPIQEIMEYFGFQGQ</sequence>
<evidence type="ECO:0000313" key="2">
    <source>
        <dbReference type="EnsemblMetazoa" id="GPPI022604-PA"/>
    </source>
</evidence>
<dbReference type="InterPro" id="IPR015897">
    <property type="entry name" value="CHK_kinase-like"/>
</dbReference>
<proteinExistence type="predicted"/>
<feature type="domain" description="CHK kinase-like" evidence="1">
    <location>
        <begin position="130"/>
        <end position="329"/>
    </location>
</feature>
<dbReference type="AlphaFoldDB" id="A0A1B0B8X8"/>
<dbReference type="STRING" id="67801.A0A1B0B8X8"/>
<reference evidence="3" key="1">
    <citation type="submission" date="2015-01" db="EMBL/GenBank/DDBJ databases">
        <authorList>
            <person name="Aksoy S."/>
            <person name="Warren W."/>
            <person name="Wilson R.K."/>
        </authorList>
    </citation>
    <scope>NUCLEOTIDE SEQUENCE [LARGE SCALE GENOMIC DNA]</scope>
    <source>
        <strain evidence="3">IAEA</strain>
    </source>
</reference>
<dbReference type="EnsemblMetazoa" id="GPPI022604-RA">
    <property type="protein sequence ID" value="GPPI022604-PA"/>
    <property type="gene ID" value="GPPI022604"/>
</dbReference>
<dbReference type="Proteomes" id="UP000092460">
    <property type="component" value="Unassembled WGS sequence"/>
</dbReference>
<dbReference type="InterPro" id="IPR011009">
    <property type="entry name" value="Kinase-like_dom_sf"/>
</dbReference>